<evidence type="ECO:0000313" key="8">
    <source>
        <dbReference type="EMBL" id="ADK67780.1"/>
    </source>
</evidence>
<dbReference type="InterPro" id="IPR013320">
    <property type="entry name" value="ConA-like_dom_sf"/>
</dbReference>
<dbReference type="PANTHER" id="PTHR43101:SF1">
    <property type="entry name" value="BETA-FRUCTOSIDASE"/>
    <property type="match status" value="1"/>
</dbReference>
<keyword evidence="4 5" id="KW-0326">Glycosidase</keyword>
<dbReference type="SUPFAM" id="SSF49899">
    <property type="entry name" value="Concanavalin A-like lectins/glucanases"/>
    <property type="match status" value="1"/>
</dbReference>
<evidence type="ECO:0000259" key="6">
    <source>
        <dbReference type="Pfam" id="PF00251"/>
    </source>
</evidence>
<evidence type="ECO:0000313" key="9">
    <source>
        <dbReference type="Proteomes" id="UP000000333"/>
    </source>
</evidence>
<keyword evidence="9" id="KW-1185">Reference proteome</keyword>
<dbReference type="STRING" id="633147.Olsu_0666"/>
<feature type="domain" description="Glycosyl hydrolase family 32 N-terminal" evidence="6">
    <location>
        <begin position="27"/>
        <end position="351"/>
    </location>
</feature>
<dbReference type="KEGG" id="ols:Olsu_0666"/>
<dbReference type="PANTHER" id="PTHR43101">
    <property type="entry name" value="BETA-FRUCTOSIDASE"/>
    <property type="match status" value="1"/>
</dbReference>
<dbReference type="EC" id="3.2.1.26" evidence="2"/>
<dbReference type="HOGENOM" id="CLU_001528_7_1_11"/>
<dbReference type="InterPro" id="IPR001362">
    <property type="entry name" value="Glyco_hydro_32"/>
</dbReference>
<evidence type="ECO:0000256" key="5">
    <source>
        <dbReference type="RuleBase" id="RU362110"/>
    </source>
</evidence>
<evidence type="ECO:0000256" key="1">
    <source>
        <dbReference type="ARBA" id="ARBA00009902"/>
    </source>
</evidence>
<comment type="similarity">
    <text evidence="1 5">Belongs to the glycosyl hydrolase 32 family.</text>
</comment>
<protein>
    <recommendedName>
        <fullName evidence="2">beta-fructofuranosidase</fullName>
        <ecNumber evidence="2">3.2.1.26</ecNumber>
    </recommendedName>
</protein>
<dbReference type="Pfam" id="PF00251">
    <property type="entry name" value="Glyco_hydro_32N"/>
    <property type="match status" value="1"/>
</dbReference>
<sequence length="509" mass="58752">MCHRTPRDRTRKRSTVMPKSTWSVGFHLRSPRAWLNDPNGCCQFRGVYHIFYQYDHGWPEVDQKGWGAFSSNDLVHWSYDGVPLEPSIPEDRHGVFSGTTYVEKGTASDGGDKMRVFYTGNVISPDPDHNEKDFDFVYDGRQANEITVESEDGRRFTEKRVVIRAEDYPEICSTHVRDPKVWEQGGSLHMLLGARHIDSHGMVLLYDSQDGYDWTFRRSISPRYFFGYVWECPNIVQIDGHDYLSINPQGLPSLYDRWQNMWQSGYIPLAESILETSEVDERDFMEWDHGHDFYAPQTFQDEQGRWILVGWLGTFDRNYSAEPDELGWWHCLTVPRVVTRDEETGLLRQNPVPELRQLRQTQQVLREHEPLEVEGRLADISLEHISSVVGTLTLDDTFQISYVQGRLAINYLNKETAAGRADRFIRLQRLSSLRVLVDGSVVEIYANGGTEVFSSRWFPAQRPSLTIETSLEAERSFVYPLSDAMTEMYATAIAPDLRLPGWNKADDQA</sequence>
<evidence type="ECO:0000256" key="4">
    <source>
        <dbReference type="ARBA" id="ARBA00023295"/>
    </source>
</evidence>
<dbReference type="AlphaFoldDB" id="E1QZG6"/>
<dbReference type="eggNOG" id="COG1621">
    <property type="taxonomic scope" value="Bacteria"/>
</dbReference>
<dbReference type="EMBL" id="CP002106">
    <property type="protein sequence ID" value="ADK67780.1"/>
    <property type="molecule type" value="Genomic_DNA"/>
</dbReference>
<dbReference type="InterPro" id="IPR013148">
    <property type="entry name" value="Glyco_hydro_32_N"/>
</dbReference>
<dbReference type="GO" id="GO:0004564">
    <property type="term" value="F:beta-fructofuranosidase activity"/>
    <property type="evidence" value="ECO:0007669"/>
    <property type="project" value="UniProtKB-EC"/>
</dbReference>
<name>E1QZG6_OLSUV</name>
<dbReference type="CAZy" id="GH32">
    <property type="family name" value="Glycoside Hydrolase Family 32"/>
</dbReference>
<dbReference type="GO" id="GO:0005975">
    <property type="term" value="P:carbohydrate metabolic process"/>
    <property type="evidence" value="ECO:0007669"/>
    <property type="project" value="InterPro"/>
</dbReference>
<dbReference type="Proteomes" id="UP000000333">
    <property type="component" value="Chromosome"/>
</dbReference>
<reference evidence="8 9" key="1">
    <citation type="journal article" date="2010" name="Stand. Genomic Sci.">
        <title>Complete genome sequence of Olsenella uli type strain (VPI D76D-27C).</title>
        <authorList>
            <person name="Goker M."/>
            <person name="Held B."/>
            <person name="Lucas S."/>
            <person name="Nolan M."/>
            <person name="Yasawong M."/>
            <person name="Glavina Del Rio T."/>
            <person name="Tice H."/>
            <person name="Cheng J.F."/>
            <person name="Bruce D."/>
            <person name="Detter J.C."/>
            <person name="Tapia R."/>
            <person name="Han C."/>
            <person name="Goodwin L."/>
            <person name="Pitluck S."/>
            <person name="Liolios K."/>
            <person name="Ivanova N."/>
            <person name="Mavromatis K."/>
            <person name="Mikhailova N."/>
            <person name="Pati A."/>
            <person name="Chen A."/>
            <person name="Palaniappan K."/>
            <person name="Land M."/>
            <person name="Hauser L."/>
            <person name="Chang Y.J."/>
            <person name="Jeffries C.D."/>
            <person name="Rohde M."/>
            <person name="Sikorski J."/>
            <person name="Pukall R."/>
            <person name="Woyke T."/>
            <person name="Bristow J."/>
            <person name="Eisen J.A."/>
            <person name="Markowitz V."/>
            <person name="Hugenholtz P."/>
            <person name="Kyrpides N.C."/>
            <person name="Klenk H.P."/>
            <person name="Lapidus A."/>
        </authorList>
    </citation>
    <scope>NUCLEOTIDE SEQUENCE [LARGE SCALE GENOMIC DNA]</scope>
    <source>
        <strain evidence="9">ATCC 49627 / DSM 7084 / CIP 109912 / JCM 12494 / NCIMB 702895 / VPI D76D-27C</strain>
    </source>
</reference>
<evidence type="ECO:0000259" key="7">
    <source>
        <dbReference type="Pfam" id="PF08244"/>
    </source>
</evidence>
<dbReference type="InterPro" id="IPR023296">
    <property type="entry name" value="Glyco_hydro_beta-prop_sf"/>
</dbReference>
<dbReference type="Pfam" id="PF08244">
    <property type="entry name" value="Glyco_hydro_32C"/>
    <property type="match status" value="1"/>
</dbReference>
<evidence type="ECO:0000256" key="2">
    <source>
        <dbReference type="ARBA" id="ARBA00012758"/>
    </source>
</evidence>
<dbReference type="SUPFAM" id="SSF75005">
    <property type="entry name" value="Arabinanase/levansucrase/invertase"/>
    <property type="match status" value="1"/>
</dbReference>
<organism evidence="8 9">
    <name type="scientific">Olsenella uli (strain ATCC 49627 / DSM 7084 / CCUG 31166 / CIP 109912 / JCM 12494 / LMG 11480 / NCIMB 702895 / VPI D76D-27C)</name>
    <name type="common">Lactobacillus uli</name>
    <dbReference type="NCBI Taxonomy" id="633147"/>
    <lineage>
        <taxon>Bacteria</taxon>
        <taxon>Bacillati</taxon>
        <taxon>Actinomycetota</taxon>
        <taxon>Coriobacteriia</taxon>
        <taxon>Coriobacteriales</taxon>
        <taxon>Atopobiaceae</taxon>
        <taxon>Olsenella</taxon>
    </lineage>
</organism>
<feature type="domain" description="Glycosyl hydrolase family 32 C-terminal" evidence="7">
    <location>
        <begin position="431"/>
        <end position="468"/>
    </location>
</feature>
<dbReference type="Gene3D" id="2.115.10.20">
    <property type="entry name" value="Glycosyl hydrolase domain, family 43"/>
    <property type="match status" value="1"/>
</dbReference>
<accession>E1QZG6</accession>
<dbReference type="SMART" id="SM00640">
    <property type="entry name" value="Glyco_32"/>
    <property type="match status" value="1"/>
</dbReference>
<gene>
    <name evidence="8" type="ordered locus">Olsu_0666</name>
</gene>
<dbReference type="InterPro" id="IPR013189">
    <property type="entry name" value="Glyco_hydro_32_C"/>
</dbReference>
<dbReference type="Gene3D" id="2.60.120.560">
    <property type="entry name" value="Exo-inulinase, domain 1"/>
    <property type="match status" value="1"/>
</dbReference>
<keyword evidence="3 5" id="KW-0378">Hydrolase</keyword>
<proteinExistence type="inferred from homology"/>
<dbReference type="CDD" id="cd18623">
    <property type="entry name" value="GH32_ScrB-like"/>
    <property type="match status" value="1"/>
</dbReference>
<dbReference type="InterPro" id="IPR051214">
    <property type="entry name" value="GH32_Enzymes"/>
</dbReference>
<evidence type="ECO:0000256" key="3">
    <source>
        <dbReference type="ARBA" id="ARBA00022801"/>
    </source>
</evidence>